<keyword evidence="3" id="KW-0547">Nucleotide-binding</keyword>
<evidence type="ECO:0000259" key="6">
    <source>
        <dbReference type="Pfam" id="PF00931"/>
    </source>
</evidence>
<dbReference type="Gene3D" id="1.10.8.430">
    <property type="entry name" value="Helical domain of apoptotic protease-activating factors"/>
    <property type="match status" value="1"/>
</dbReference>
<dbReference type="Proteomes" id="UP001324115">
    <property type="component" value="Unassembled WGS sequence"/>
</dbReference>
<dbReference type="FunFam" id="1.10.10.10:FF:000322">
    <property type="entry name" value="Probable disease resistance protein At1g63360"/>
    <property type="match status" value="1"/>
</dbReference>
<evidence type="ECO:0000313" key="10">
    <source>
        <dbReference type="EMBL" id="KAK4591943.1"/>
    </source>
</evidence>
<feature type="domain" description="R13L1/DRL21-like LRR repeat region" evidence="9">
    <location>
        <begin position="692"/>
        <end position="793"/>
    </location>
</feature>
<dbReference type="FunFam" id="3.40.50.300:FF:001091">
    <property type="entry name" value="Probable disease resistance protein At1g61300"/>
    <property type="match status" value="1"/>
</dbReference>
<evidence type="ECO:0000256" key="2">
    <source>
        <dbReference type="ARBA" id="ARBA00022737"/>
    </source>
</evidence>
<dbReference type="GO" id="GO:0005524">
    <property type="term" value="F:ATP binding"/>
    <property type="evidence" value="ECO:0007669"/>
    <property type="project" value="UniProtKB-KW"/>
</dbReference>
<keyword evidence="4" id="KW-0611">Plant defense</keyword>
<dbReference type="CDD" id="cd14798">
    <property type="entry name" value="RX-CC_like"/>
    <property type="match status" value="1"/>
</dbReference>
<keyword evidence="2" id="KW-0677">Repeat</keyword>
<keyword evidence="11" id="KW-1185">Reference proteome</keyword>
<organism evidence="10 11">
    <name type="scientific">Quercus rubra</name>
    <name type="common">Northern red oak</name>
    <name type="synonym">Quercus borealis</name>
    <dbReference type="NCBI Taxonomy" id="3512"/>
    <lineage>
        <taxon>Eukaryota</taxon>
        <taxon>Viridiplantae</taxon>
        <taxon>Streptophyta</taxon>
        <taxon>Embryophyta</taxon>
        <taxon>Tracheophyta</taxon>
        <taxon>Spermatophyta</taxon>
        <taxon>Magnoliopsida</taxon>
        <taxon>eudicotyledons</taxon>
        <taxon>Gunneridae</taxon>
        <taxon>Pentapetalae</taxon>
        <taxon>rosids</taxon>
        <taxon>fabids</taxon>
        <taxon>Fagales</taxon>
        <taxon>Fagaceae</taxon>
        <taxon>Quercus</taxon>
    </lineage>
</organism>
<protein>
    <recommendedName>
        <fullName evidence="12">Disease resistance protein RGA3</fullName>
    </recommendedName>
</protein>
<evidence type="ECO:0000256" key="1">
    <source>
        <dbReference type="ARBA" id="ARBA00022614"/>
    </source>
</evidence>
<feature type="domain" description="Disease resistance protein winged helix" evidence="8">
    <location>
        <begin position="426"/>
        <end position="493"/>
    </location>
</feature>
<dbReference type="InterPro" id="IPR002182">
    <property type="entry name" value="NB-ARC"/>
</dbReference>
<evidence type="ECO:0000259" key="9">
    <source>
        <dbReference type="Pfam" id="PF25019"/>
    </source>
</evidence>
<reference evidence="10 11" key="1">
    <citation type="journal article" date="2023" name="G3 (Bethesda)">
        <title>A haplotype-resolved chromosome-scale genome for Quercus rubra L. provides insights into the genetics of adaptive traits for red oak species.</title>
        <authorList>
            <person name="Kapoor B."/>
            <person name="Jenkins J."/>
            <person name="Schmutz J."/>
            <person name="Zhebentyayeva T."/>
            <person name="Kuelheim C."/>
            <person name="Coggeshall M."/>
            <person name="Heim C."/>
            <person name="Lasky J.R."/>
            <person name="Leites L."/>
            <person name="Islam-Faridi N."/>
            <person name="Romero-Severson J."/>
            <person name="DeLeo V.L."/>
            <person name="Lucas S.M."/>
            <person name="Lazic D."/>
            <person name="Gailing O."/>
            <person name="Carlson J."/>
            <person name="Staton M."/>
        </authorList>
    </citation>
    <scope>NUCLEOTIDE SEQUENCE [LARGE SCALE GENOMIC DNA]</scope>
    <source>
        <strain evidence="10">Pseudo-F2</strain>
    </source>
</reference>
<sequence>MAEGMLYGVARKIIEELGSWAFKEVASLWNVEAELENIKNTVSTIQAVLRDAAEQQTHSHQVKDWLEKLKDAVYEVDDLLGEFFAEALRQGGTSENIAKKVRYLFSTPNRLVLRKEMSDKINAMKQKLNAIAEDRKLFHLKEYHVEPPVSMDREETHSFVLDEKVIGREDDKQAIIKLLLEPNNEENVSIVPIVGIGGLGKTTLAQFVYNDKNIKEHFELKMWICISDVFDVKMIIQKIISATGEKLEDHSMDKSQDQLRKIINQKKYLLVLDDVWNEDPHKWESLKDLLVGGAKGSKIVITTRARLVAEITCPVSIYTLKGLNEEQSWLLFKQIAFRKGQGQGTNNPRLEEIGREIVRKCQGIPLAIKSIGNLLRLEKTEHKWSYVNNNILEIASQQKNDIFPILKLSYDHLPSHLKSCFAFCSLFPKDYEIDKVTLIQLWIAQGFIRPSNKSQELEDVADEYFKDLLWRSFFEEGMGGLRYKMHDLIHDLAQLVAGAECTIITLDRNNFDEKTRHVSIPFYIDSSFIETSSLLVRAEKLRTCLLTFKSRNQYGAGEIDKSMMNKLILSCRRLRALGLCGVQIERVPDSIEKLIHLTYLDFSWNKNIETLPDAISRLWKLQTLKVNNCRNLKELPRDIRFLVGLRHLENSYCERLSHMPVGLGQMTCLQTLSSFVVRDNQASTSGPISSGLDELNSLNSLRGELQISNLRCLKDVYSKPSAANLRAKQYLDELTLKWHADNPFFCSVDDGDEKLLEDLEPHLNLKFLSVWGYGGVRFSSWLSLLTNLVSLDI</sequence>
<dbReference type="InterPro" id="IPR038005">
    <property type="entry name" value="RX-like_CC"/>
</dbReference>
<dbReference type="InterPro" id="IPR058922">
    <property type="entry name" value="WHD_DRP"/>
</dbReference>
<evidence type="ECO:0008006" key="12">
    <source>
        <dbReference type="Google" id="ProtNLM"/>
    </source>
</evidence>
<dbReference type="GO" id="GO:0006952">
    <property type="term" value="P:defense response"/>
    <property type="evidence" value="ECO:0007669"/>
    <property type="project" value="UniProtKB-KW"/>
</dbReference>
<evidence type="ECO:0000313" key="11">
    <source>
        <dbReference type="Proteomes" id="UP001324115"/>
    </source>
</evidence>
<dbReference type="Gene3D" id="1.10.10.10">
    <property type="entry name" value="Winged helix-like DNA-binding domain superfamily/Winged helix DNA-binding domain"/>
    <property type="match status" value="1"/>
</dbReference>
<evidence type="ECO:0000256" key="3">
    <source>
        <dbReference type="ARBA" id="ARBA00022741"/>
    </source>
</evidence>
<dbReference type="PRINTS" id="PR00364">
    <property type="entry name" value="DISEASERSIST"/>
</dbReference>
<evidence type="ECO:0000259" key="8">
    <source>
        <dbReference type="Pfam" id="PF23559"/>
    </source>
</evidence>
<proteinExistence type="predicted"/>
<feature type="domain" description="NB-ARC" evidence="6">
    <location>
        <begin position="169"/>
        <end position="339"/>
    </location>
</feature>
<dbReference type="GO" id="GO:0043531">
    <property type="term" value="F:ADP binding"/>
    <property type="evidence" value="ECO:0007669"/>
    <property type="project" value="InterPro"/>
</dbReference>
<evidence type="ECO:0000259" key="7">
    <source>
        <dbReference type="Pfam" id="PF18052"/>
    </source>
</evidence>
<dbReference type="InterPro" id="IPR027417">
    <property type="entry name" value="P-loop_NTPase"/>
</dbReference>
<keyword evidence="1" id="KW-0433">Leucine-rich repeat</keyword>
<dbReference type="InterPro" id="IPR056789">
    <property type="entry name" value="LRR_R13L1-DRL21"/>
</dbReference>
<dbReference type="InterPro" id="IPR042197">
    <property type="entry name" value="Apaf_helical"/>
</dbReference>
<dbReference type="InterPro" id="IPR041118">
    <property type="entry name" value="Rx_N"/>
</dbReference>
<dbReference type="EMBL" id="JAXUIC010000004">
    <property type="protein sequence ID" value="KAK4591943.1"/>
    <property type="molecule type" value="Genomic_DNA"/>
</dbReference>
<comment type="caution">
    <text evidence="10">The sequence shown here is derived from an EMBL/GenBank/DDBJ whole genome shotgun (WGS) entry which is preliminary data.</text>
</comment>
<gene>
    <name evidence="10" type="ORF">RGQ29_016422</name>
</gene>
<dbReference type="SUPFAM" id="SSF52058">
    <property type="entry name" value="L domain-like"/>
    <property type="match status" value="1"/>
</dbReference>
<dbReference type="GO" id="GO:0051707">
    <property type="term" value="P:response to other organism"/>
    <property type="evidence" value="ECO:0007669"/>
    <property type="project" value="UniProtKB-ARBA"/>
</dbReference>
<dbReference type="Gene3D" id="1.20.5.4130">
    <property type="match status" value="1"/>
</dbReference>
<accession>A0AAN7FEE2</accession>
<dbReference type="PANTHER" id="PTHR36766:SF70">
    <property type="entry name" value="DISEASE RESISTANCE PROTEIN RGA4"/>
    <property type="match status" value="1"/>
</dbReference>
<dbReference type="Pfam" id="PF18052">
    <property type="entry name" value="Rx_N"/>
    <property type="match status" value="1"/>
</dbReference>
<keyword evidence="5" id="KW-0067">ATP-binding</keyword>
<dbReference type="Pfam" id="PF23559">
    <property type="entry name" value="WHD_DRP"/>
    <property type="match status" value="1"/>
</dbReference>
<dbReference type="PANTHER" id="PTHR36766">
    <property type="entry name" value="PLANT BROAD-SPECTRUM MILDEW RESISTANCE PROTEIN RPW8"/>
    <property type="match status" value="1"/>
</dbReference>
<dbReference type="AlphaFoldDB" id="A0AAN7FEE2"/>
<name>A0AAN7FEE2_QUERU</name>
<dbReference type="InterPro" id="IPR032675">
    <property type="entry name" value="LRR_dom_sf"/>
</dbReference>
<dbReference type="Pfam" id="PF00931">
    <property type="entry name" value="NB-ARC"/>
    <property type="match status" value="1"/>
</dbReference>
<feature type="domain" description="Disease resistance N-terminal" evidence="7">
    <location>
        <begin position="12"/>
        <end position="97"/>
    </location>
</feature>
<dbReference type="InterPro" id="IPR036388">
    <property type="entry name" value="WH-like_DNA-bd_sf"/>
</dbReference>
<dbReference type="FunFam" id="1.10.8.430:FF:000003">
    <property type="entry name" value="Probable disease resistance protein At5g66910"/>
    <property type="match status" value="1"/>
</dbReference>
<evidence type="ECO:0000256" key="5">
    <source>
        <dbReference type="ARBA" id="ARBA00022840"/>
    </source>
</evidence>
<dbReference type="Gene3D" id="3.40.50.300">
    <property type="entry name" value="P-loop containing nucleotide triphosphate hydrolases"/>
    <property type="match status" value="1"/>
</dbReference>
<evidence type="ECO:0000256" key="4">
    <source>
        <dbReference type="ARBA" id="ARBA00022821"/>
    </source>
</evidence>
<dbReference type="Pfam" id="PF25019">
    <property type="entry name" value="LRR_R13L1-DRL21"/>
    <property type="match status" value="1"/>
</dbReference>
<dbReference type="SUPFAM" id="SSF52540">
    <property type="entry name" value="P-loop containing nucleoside triphosphate hydrolases"/>
    <property type="match status" value="1"/>
</dbReference>
<dbReference type="Gene3D" id="3.80.10.10">
    <property type="entry name" value="Ribonuclease Inhibitor"/>
    <property type="match status" value="1"/>
</dbReference>